<keyword evidence="2" id="KW-1185">Reference proteome</keyword>
<proteinExistence type="predicted"/>
<dbReference type="EMBL" id="SRYB01000043">
    <property type="protein sequence ID" value="TGY76177.1"/>
    <property type="molecule type" value="Genomic_DNA"/>
</dbReference>
<protein>
    <submittedName>
        <fullName evidence="1">DUF4493 domain-containing protein</fullName>
    </submittedName>
</protein>
<sequence length="744" mass="80719">MKTIRKYISVLACAAIIAGAFSSCKDETPFSESDGEGLVRLSVSVNSKLTRSMATKAETPDNEAELRDNCRIYISNAKGVLHKWIGVDDMPESIYLRYGSYVAEAMAGDSVSASFDKKYFKGMSPFEVSATNATTQVSVACKLANVVASIEQSTVDSKYVRDLVLTVSNSRGELVFDNSRYMDKGYFMMPNGDSELNYTVEGKNLAGDTFKETGTIANVKPAHDYRFNFEFNPSESVDGGAFVDIIIEDVPLIESDVVIQAKPTFVWSNSDLAIDDQIQGVKGDFSDMKLLIGTFGDAKTVVLSTSIPNLLGSNMSLDLLGNPEAISATGIRLEDLGNKMVNGVLTHRYSVDFAADWFNNLAESTDEYVVNVAVEDSNGKTARMDVRVANMKEAYTYKAPVIVNIELLRSDFMAVGARSMTVPVEVVAEVGTNYCVEYCKDGENDWTSVPAQFDTRAAGIGYARLTGLTPGTTYKLRTSYEINGAKTESSSVNIITESEFDIPNAGFEEWSTYSAKTMLGTKNVVLPFAGGDKMTAFWGSGNEGAATANMTLTDKNAEMLHSGTYSARLESKAAMGIIAAGNIFVGHYDRTDGTNGVLQVGREYNGSHPAKLRVYANYRPASGAQVKDNGGGVVGIEAGGLDQGQIYVALTTAPREIRTKATDRQLFDRDDESVLAYGEVTWKGNFGADGQLELVEIPLEYKDSAKTTELTHLVIVCSASKFGDYFCGSTGSVMYLDDFELVYE</sequence>
<reference evidence="1" key="1">
    <citation type="submission" date="2019-04" db="EMBL/GenBank/DDBJ databases">
        <title>Microbes associate with the intestines of laboratory mice.</title>
        <authorList>
            <person name="Navarre W."/>
            <person name="Wong E."/>
            <person name="Huang K."/>
            <person name="Tropini C."/>
            <person name="Ng K."/>
            <person name="Yu B."/>
        </authorList>
    </citation>
    <scope>NUCLEOTIDE SEQUENCE</scope>
    <source>
        <strain evidence="1">NM04_E33</strain>
    </source>
</reference>
<gene>
    <name evidence="1" type="ORF">E5331_18535</name>
</gene>
<name>A0AC61RAI5_9BACT</name>
<comment type="caution">
    <text evidence="1">The sequence shown here is derived from an EMBL/GenBank/DDBJ whole genome shotgun (WGS) entry which is preliminary data.</text>
</comment>
<dbReference type="Proteomes" id="UP000306319">
    <property type="component" value="Unassembled WGS sequence"/>
</dbReference>
<evidence type="ECO:0000313" key="2">
    <source>
        <dbReference type="Proteomes" id="UP000306319"/>
    </source>
</evidence>
<evidence type="ECO:0000313" key="1">
    <source>
        <dbReference type="EMBL" id="TGY76177.1"/>
    </source>
</evidence>
<accession>A0AC61RAI5</accession>
<organism evidence="1 2">
    <name type="scientific">Lepagella muris</name>
    <dbReference type="NCBI Taxonomy" id="3032870"/>
    <lineage>
        <taxon>Bacteria</taxon>
        <taxon>Pseudomonadati</taxon>
        <taxon>Bacteroidota</taxon>
        <taxon>Bacteroidia</taxon>
        <taxon>Bacteroidales</taxon>
        <taxon>Muribaculaceae</taxon>
        <taxon>Lepagella</taxon>
    </lineage>
</organism>